<sequence>MKAHINMGGGRDGDEVAARTSADVNFMDRQIGVGVLDGSKREDDPARRVAREIRRARRSRRASIRKTKTMCDVQSPGARGEYRLATIAT</sequence>
<organism evidence="2 3">
    <name type="scientific">Paraburkholderia dipogonis</name>
    <dbReference type="NCBI Taxonomy" id="1211383"/>
    <lineage>
        <taxon>Bacteria</taxon>
        <taxon>Pseudomonadati</taxon>
        <taxon>Pseudomonadota</taxon>
        <taxon>Betaproteobacteria</taxon>
        <taxon>Burkholderiales</taxon>
        <taxon>Burkholderiaceae</taxon>
        <taxon>Paraburkholderia</taxon>
    </lineage>
</organism>
<feature type="region of interest" description="Disordered" evidence="1">
    <location>
        <begin position="55"/>
        <end position="74"/>
    </location>
</feature>
<dbReference type="RefSeq" id="WP_408177070.1">
    <property type="nucleotide sequence ID" value="NZ_JAQQEZ010000006.1"/>
</dbReference>
<feature type="compositionally biased region" description="Basic residues" evidence="1">
    <location>
        <begin position="55"/>
        <end position="68"/>
    </location>
</feature>
<reference evidence="2 3" key="1">
    <citation type="journal article" date="2024" name="Chem. Sci.">
        <title>Discovery of megapolipeptins by genome mining of a Burkholderiales bacteria collection.</title>
        <authorList>
            <person name="Paulo B.S."/>
            <person name="Recchia M.J.J."/>
            <person name="Lee S."/>
            <person name="Fergusson C.H."/>
            <person name="Romanowski S.B."/>
            <person name="Hernandez A."/>
            <person name="Krull N."/>
            <person name="Liu D.Y."/>
            <person name="Cavanagh H."/>
            <person name="Bos A."/>
            <person name="Gray C.A."/>
            <person name="Murphy B.T."/>
            <person name="Linington R.G."/>
            <person name="Eustaquio A.S."/>
        </authorList>
    </citation>
    <scope>NUCLEOTIDE SEQUENCE [LARGE SCALE GENOMIC DNA]</scope>
    <source>
        <strain evidence="2 3">RL17-350-BIC-A</strain>
    </source>
</reference>
<proteinExistence type="predicted"/>
<evidence type="ECO:0000313" key="3">
    <source>
        <dbReference type="Proteomes" id="UP001629230"/>
    </source>
</evidence>
<comment type="caution">
    <text evidence="2">The sequence shown here is derived from an EMBL/GenBank/DDBJ whole genome shotgun (WGS) entry which is preliminary data.</text>
</comment>
<dbReference type="EMBL" id="JAQQEZ010000006">
    <property type="protein sequence ID" value="MFM0001574.1"/>
    <property type="molecule type" value="Genomic_DNA"/>
</dbReference>
<protein>
    <submittedName>
        <fullName evidence="2">Uncharacterized protein</fullName>
    </submittedName>
</protein>
<accession>A0ABW9AN50</accession>
<gene>
    <name evidence="2" type="ORF">PQR57_11140</name>
</gene>
<evidence type="ECO:0000256" key="1">
    <source>
        <dbReference type="SAM" id="MobiDB-lite"/>
    </source>
</evidence>
<name>A0ABW9AN50_9BURK</name>
<keyword evidence="3" id="KW-1185">Reference proteome</keyword>
<evidence type="ECO:0000313" key="2">
    <source>
        <dbReference type="EMBL" id="MFM0001574.1"/>
    </source>
</evidence>
<dbReference type="Proteomes" id="UP001629230">
    <property type="component" value="Unassembled WGS sequence"/>
</dbReference>